<dbReference type="InterPro" id="IPR029060">
    <property type="entry name" value="PIN-like_dom_sf"/>
</dbReference>
<dbReference type="InterPro" id="IPR022907">
    <property type="entry name" value="VapC_family"/>
</dbReference>
<dbReference type="GO" id="GO:0016787">
    <property type="term" value="F:hydrolase activity"/>
    <property type="evidence" value="ECO:0007669"/>
    <property type="project" value="UniProtKB-KW"/>
</dbReference>
<dbReference type="CDD" id="cd18753">
    <property type="entry name" value="PIN_VapC4-5_FitB-like"/>
    <property type="match status" value="1"/>
</dbReference>
<sequence>MQLLLDTNTYTELARGNAAALSKIQRATHVYLSFVSLGELRAGFAAGSKAQQNEKVLQKFLASERVRVLFADSETTHYYAKIYAQLRKAGTPIPVNDLWIAALAMQHGVPLYTLDAHFRKVDAIDLLD</sequence>
<dbReference type="EC" id="3.1.-.-" evidence="8"/>
<dbReference type="KEGG" id="tpx:Turpa_2136"/>
<dbReference type="GO" id="GO:0004540">
    <property type="term" value="F:RNA nuclease activity"/>
    <property type="evidence" value="ECO:0007669"/>
    <property type="project" value="InterPro"/>
</dbReference>
<keyword evidence="11" id="KW-1185">Reference proteome</keyword>
<dbReference type="InterPro" id="IPR002716">
    <property type="entry name" value="PIN_dom"/>
</dbReference>
<reference evidence="10 11" key="1">
    <citation type="submission" date="2012-06" db="EMBL/GenBank/DDBJ databases">
        <title>The complete chromosome of genome of Turneriella parva DSM 21527.</title>
        <authorList>
            <consortium name="US DOE Joint Genome Institute (JGI-PGF)"/>
            <person name="Lucas S."/>
            <person name="Han J."/>
            <person name="Lapidus A."/>
            <person name="Bruce D."/>
            <person name="Goodwin L."/>
            <person name="Pitluck S."/>
            <person name="Peters L."/>
            <person name="Kyrpides N."/>
            <person name="Mavromatis K."/>
            <person name="Ivanova N."/>
            <person name="Mikhailova N."/>
            <person name="Chertkov O."/>
            <person name="Detter J.C."/>
            <person name="Tapia R."/>
            <person name="Han C."/>
            <person name="Land M."/>
            <person name="Hauser L."/>
            <person name="Markowitz V."/>
            <person name="Cheng J.-F."/>
            <person name="Hugenholtz P."/>
            <person name="Woyke T."/>
            <person name="Wu D."/>
            <person name="Gronow S."/>
            <person name="Wellnitz S."/>
            <person name="Brambilla E."/>
            <person name="Klenk H.-P."/>
            <person name="Eisen J.A."/>
        </authorList>
    </citation>
    <scope>NUCLEOTIDE SEQUENCE [LARGE SCALE GENOMIC DNA]</scope>
    <source>
        <strain evidence="11">ATCC BAA-1111 / DSM 21527 / NCTC 11395 / H</strain>
    </source>
</reference>
<evidence type="ECO:0000256" key="6">
    <source>
        <dbReference type="ARBA" id="ARBA00022842"/>
    </source>
</evidence>
<keyword evidence="8" id="KW-0800">Toxin</keyword>
<dbReference type="SUPFAM" id="SSF88723">
    <property type="entry name" value="PIN domain-like"/>
    <property type="match status" value="1"/>
</dbReference>
<evidence type="ECO:0000256" key="3">
    <source>
        <dbReference type="ARBA" id="ARBA00022722"/>
    </source>
</evidence>
<keyword evidence="4 8" id="KW-0479">Metal-binding</keyword>
<dbReference type="Pfam" id="PF01850">
    <property type="entry name" value="PIN"/>
    <property type="match status" value="1"/>
</dbReference>
<feature type="domain" description="PIN" evidence="9">
    <location>
        <begin position="4"/>
        <end position="122"/>
    </location>
</feature>
<organism evidence="10 11">
    <name type="scientific">Turneriella parva (strain ATCC BAA-1111 / DSM 21527 / NCTC 11395 / H)</name>
    <name type="common">Leptospira parva</name>
    <dbReference type="NCBI Taxonomy" id="869212"/>
    <lineage>
        <taxon>Bacteria</taxon>
        <taxon>Pseudomonadati</taxon>
        <taxon>Spirochaetota</taxon>
        <taxon>Spirochaetia</taxon>
        <taxon>Leptospirales</taxon>
        <taxon>Leptospiraceae</taxon>
        <taxon>Turneriella</taxon>
    </lineage>
</organism>
<dbReference type="PANTHER" id="PTHR33653">
    <property type="entry name" value="RIBONUCLEASE VAPC2"/>
    <property type="match status" value="1"/>
</dbReference>
<keyword evidence="3 8" id="KW-0540">Nuclease</keyword>
<dbReference type="Proteomes" id="UP000006048">
    <property type="component" value="Chromosome"/>
</dbReference>
<dbReference type="STRING" id="869212.Turpa_2136"/>
<dbReference type="GO" id="GO:0090729">
    <property type="term" value="F:toxin activity"/>
    <property type="evidence" value="ECO:0007669"/>
    <property type="project" value="UniProtKB-KW"/>
</dbReference>
<comment type="function">
    <text evidence="8">Toxic component of a toxin-antitoxin (TA) system. An RNase.</text>
</comment>
<dbReference type="HOGENOM" id="CLU_118482_5_0_12"/>
<dbReference type="PANTHER" id="PTHR33653:SF1">
    <property type="entry name" value="RIBONUCLEASE VAPC2"/>
    <property type="match status" value="1"/>
</dbReference>
<keyword evidence="5 8" id="KW-0378">Hydrolase</keyword>
<comment type="cofactor">
    <cofactor evidence="1 8">
        <name>Mg(2+)</name>
        <dbReference type="ChEBI" id="CHEBI:18420"/>
    </cofactor>
</comment>
<dbReference type="EMBL" id="CP002959">
    <property type="protein sequence ID" value="AFM12782.1"/>
    <property type="molecule type" value="Genomic_DNA"/>
</dbReference>
<evidence type="ECO:0000259" key="9">
    <source>
        <dbReference type="Pfam" id="PF01850"/>
    </source>
</evidence>
<evidence type="ECO:0000256" key="1">
    <source>
        <dbReference type="ARBA" id="ARBA00001946"/>
    </source>
</evidence>
<proteinExistence type="inferred from homology"/>
<dbReference type="InterPro" id="IPR050556">
    <property type="entry name" value="Type_II_TA_system_RNase"/>
</dbReference>
<dbReference type="RefSeq" id="WP_014803288.1">
    <property type="nucleotide sequence ID" value="NC_018020.1"/>
</dbReference>
<evidence type="ECO:0000256" key="5">
    <source>
        <dbReference type="ARBA" id="ARBA00022801"/>
    </source>
</evidence>
<protein>
    <recommendedName>
        <fullName evidence="8">Ribonuclease VapC</fullName>
        <shortName evidence="8">RNase VapC</shortName>
        <ecNumber evidence="8">3.1.-.-</ecNumber>
    </recommendedName>
    <alternativeName>
        <fullName evidence="8">Toxin VapC</fullName>
    </alternativeName>
</protein>
<dbReference type="AlphaFoldDB" id="I4B675"/>
<gene>
    <name evidence="8" type="primary">vapC</name>
    <name evidence="10" type="ordered locus">Turpa_2136</name>
</gene>
<keyword evidence="2 8" id="KW-1277">Toxin-antitoxin system</keyword>
<evidence type="ECO:0000313" key="11">
    <source>
        <dbReference type="Proteomes" id="UP000006048"/>
    </source>
</evidence>
<evidence type="ECO:0000256" key="2">
    <source>
        <dbReference type="ARBA" id="ARBA00022649"/>
    </source>
</evidence>
<dbReference type="GO" id="GO:0000287">
    <property type="term" value="F:magnesium ion binding"/>
    <property type="evidence" value="ECO:0007669"/>
    <property type="project" value="UniProtKB-UniRule"/>
</dbReference>
<comment type="similarity">
    <text evidence="7 8">Belongs to the PINc/VapC protein family.</text>
</comment>
<dbReference type="Gene3D" id="3.40.50.1010">
    <property type="entry name" value="5'-nuclease"/>
    <property type="match status" value="1"/>
</dbReference>
<evidence type="ECO:0000313" key="10">
    <source>
        <dbReference type="EMBL" id="AFM12782.1"/>
    </source>
</evidence>
<accession>I4B675</accession>
<feature type="binding site" evidence="8">
    <location>
        <position position="97"/>
    </location>
    <ligand>
        <name>Mg(2+)</name>
        <dbReference type="ChEBI" id="CHEBI:18420"/>
    </ligand>
</feature>
<dbReference type="OrthoDB" id="9789052at2"/>
<name>I4B675_TURPD</name>
<dbReference type="HAMAP" id="MF_00265">
    <property type="entry name" value="VapC_Nob1"/>
    <property type="match status" value="1"/>
</dbReference>
<evidence type="ECO:0000256" key="7">
    <source>
        <dbReference type="ARBA" id="ARBA00038093"/>
    </source>
</evidence>
<feature type="binding site" evidence="8">
    <location>
        <position position="6"/>
    </location>
    <ligand>
        <name>Mg(2+)</name>
        <dbReference type="ChEBI" id="CHEBI:18420"/>
    </ligand>
</feature>
<keyword evidence="6 8" id="KW-0460">Magnesium</keyword>
<evidence type="ECO:0000256" key="4">
    <source>
        <dbReference type="ARBA" id="ARBA00022723"/>
    </source>
</evidence>
<evidence type="ECO:0000256" key="8">
    <source>
        <dbReference type="HAMAP-Rule" id="MF_00265"/>
    </source>
</evidence>